<proteinExistence type="predicted"/>
<evidence type="ECO:0000313" key="1">
    <source>
        <dbReference type="EMBL" id="THV48281.1"/>
    </source>
</evidence>
<dbReference type="Proteomes" id="UP000308671">
    <property type="component" value="Unassembled WGS sequence"/>
</dbReference>
<comment type="caution">
    <text evidence="1">The sequence shown here is derived from an EMBL/GenBank/DDBJ whole genome shotgun (WGS) entry which is preliminary data.</text>
</comment>
<sequence length="63" mass="7456">MTMRLSFQAIWLIEFSDFSGAVSRFYSKGILNLRMLVKWHQVLIIYFVRLRADGRPMKSQSSK</sequence>
<name>A0A4S8QV37_9HELO</name>
<dbReference type="AlphaFoldDB" id="A0A4S8QV37"/>
<reference evidence="1 2" key="1">
    <citation type="submission" date="2017-12" db="EMBL/GenBank/DDBJ databases">
        <title>Comparative genomics of Botrytis spp.</title>
        <authorList>
            <person name="Valero-Jimenez C.A."/>
            <person name="Tapia P."/>
            <person name="Veloso J."/>
            <person name="Silva-Moreno E."/>
            <person name="Staats M."/>
            <person name="Valdes J.H."/>
            <person name="Van Kan J.A.L."/>
        </authorList>
    </citation>
    <scope>NUCLEOTIDE SEQUENCE [LARGE SCALE GENOMIC DNA]</scope>
    <source>
        <strain evidence="1 2">MUCL435</strain>
    </source>
</reference>
<keyword evidence="2" id="KW-1185">Reference proteome</keyword>
<organism evidence="1 2">
    <name type="scientific">Botrytis galanthina</name>
    <dbReference type="NCBI Taxonomy" id="278940"/>
    <lineage>
        <taxon>Eukaryota</taxon>
        <taxon>Fungi</taxon>
        <taxon>Dikarya</taxon>
        <taxon>Ascomycota</taxon>
        <taxon>Pezizomycotina</taxon>
        <taxon>Leotiomycetes</taxon>
        <taxon>Helotiales</taxon>
        <taxon>Sclerotiniaceae</taxon>
        <taxon>Botrytis</taxon>
    </lineage>
</organism>
<protein>
    <submittedName>
        <fullName evidence="1">Uncharacterized protein</fullName>
    </submittedName>
</protein>
<dbReference type="EMBL" id="PQXL01000258">
    <property type="protein sequence ID" value="THV48281.1"/>
    <property type="molecule type" value="Genomic_DNA"/>
</dbReference>
<gene>
    <name evidence="1" type="ORF">BGAL_0258g00140</name>
</gene>
<accession>A0A4S8QV37</accession>
<evidence type="ECO:0000313" key="2">
    <source>
        <dbReference type="Proteomes" id="UP000308671"/>
    </source>
</evidence>